<dbReference type="Proteomes" id="UP000613177">
    <property type="component" value="Unassembled WGS sequence"/>
</dbReference>
<keyword evidence="1" id="KW-0808">Transferase</keyword>
<evidence type="ECO:0000313" key="3">
    <source>
        <dbReference type="EMBL" id="KAG2231485.1"/>
    </source>
</evidence>
<dbReference type="EMBL" id="JAEPRE010000149">
    <property type="protein sequence ID" value="KAG2231485.1"/>
    <property type="molecule type" value="Genomic_DNA"/>
</dbReference>
<reference evidence="3" key="1">
    <citation type="submission" date="2021-01" db="EMBL/GenBank/DDBJ databases">
        <title>Metabolic potential, ecology and presence of endohyphal bacteria is reflected in genomic diversity of Mucoromycotina.</title>
        <authorList>
            <person name="Muszewska A."/>
            <person name="Okrasinska A."/>
            <person name="Steczkiewicz K."/>
            <person name="Drgas O."/>
            <person name="Orlowska M."/>
            <person name="Perlinska-Lenart U."/>
            <person name="Aleksandrzak-Piekarczyk T."/>
            <person name="Szatraj K."/>
            <person name="Zielenkiewicz U."/>
            <person name="Pilsyk S."/>
            <person name="Malc E."/>
            <person name="Mieczkowski P."/>
            <person name="Kruszewska J.S."/>
            <person name="Biernat P."/>
            <person name="Pawlowska J."/>
        </authorList>
    </citation>
    <scope>NUCLEOTIDE SEQUENCE</scope>
    <source>
        <strain evidence="3">WA0000018081</strain>
    </source>
</reference>
<keyword evidence="4" id="KW-1185">Reference proteome</keyword>
<evidence type="ECO:0008006" key="5">
    <source>
        <dbReference type="Google" id="ProtNLM"/>
    </source>
</evidence>
<comment type="caution">
    <text evidence="3">The sequence shown here is derived from an EMBL/GenBank/DDBJ whole genome shotgun (WGS) entry which is preliminary data.</text>
</comment>
<keyword evidence="2" id="KW-0812">Transmembrane</keyword>
<dbReference type="InterPro" id="IPR016181">
    <property type="entry name" value="Acyl_CoA_acyltransferase"/>
</dbReference>
<dbReference type="Gene3D" id="3.40.630.30">
    <property type="match status" value="1"/>
</dbReference>
<keyword evidence="2" id="KW-0472">Membrane</keyword>
<dbReference type="PANTHER" id="PTHR13947:SF37">
    <property type="entry name" value="LD18367P"/>
    <property type="match status" value="1"/>
</dbReference>
<dbReference type="InterPro" id="IPR050769">
    <property type="entry name" value="NAT_camello-type"/>
</dbReference>
<evidence type="ECO:0000256" key="1">
    <source>
        <dbReference type="ARBA" id="ARBA00022679"/>
    </source>
</evidence>
<name>A0A8H7VSI8_9FUNG</name>
<organism evidence="3 4">
    <name type="scientific">Thamnidium elegans</name>
    <dbReference type="NCBI Taxonomy" id="101142"/>
    <lineage>
        <taxon>Eukaryota</taxon>
        <taxon>Fungi</taxon>
        <taxon>Fungi incertae sedis</taxon>
        <taxon>Mucoromycota</taxon>
        <taxon>Mucoromycotina</taxon>
        <taxon>Mucoromycetes</taxon>
        <taxon>Mucorales</taxon>
        <taxon>Mucorineae</taxon>
        <taxon>Mucoraceae</taxon>
        <taxon>Thamnidium</taxon>
    </lineage>
</organism>
<dbReference type="OrthoDB" id="2204056at2759"/>
<gene>
    <name evidence="3" type="ORF">INT48_008813</name>
</gene>
<proteinExistence type="predicted"/>
<sequence length="334" mass="38749">MANKKSTATKEPELKHTPKVVLRTYQASDYEQVEFLYRSTTVPLIYESIRSKLWAPITWLVWFTGFTVLLLTVPRAVVYLFGEIPGWADTIVRILATFVWAVVGFAAIFISCDRVELQNRVDEALANDLRDPELYYLNFTLDKDGNKVRKPKEEQVPSHFWVLTLDDEVCGMIGLSCNYEDVLDQRPVMPVAWKQFTVAVLELLRLPVPAMLEKGFVPEKKFVFAHKQIPKTASITRWAIRGELQTCGFSTLLMNRAITWASEHDINRVYAMTDECCMAAEQILVKRHNFVIMKRFNLYYFGQYRKLFGCRVVEWMEKNGEKTRKVFSKSKTSK</sequence>
<dbReference type="PANTHER" id="PTHR13947">
    <property type="entry name" value="GNAT FAMILY N-ACETYLTRANSFERASE"/>
    <property type="match status" value="1"/>
</dbReference>
<accession>A0A8H7VSI8</accession>
<keyword evidence="2" id="KW-1133">Transmembrane helix</keyword>
<evidence type="ECO:0000313" key="4">
    <source>
        <dbReference type="Proteomes" id="UP000613177"/>
    </source>
</evidence>
<dbReference type="GO" id="GO:0008080">
    <property type="term" value="F:N-acetyltransferase activity"/>
    <property type="evidence" value="ECO:0007669"/>
    <property type="project" value="InterPro"/>
</dbReference>
<feature type="transmembrane region" description="Helical" evidence="2">
    <location>
        <begin position="53"/>
        <end position="71"/>
    </location>
</feature>
<protein>
    <recommendedName>
        <fullName evidence="5">N-acetyltransferase domain-containing protein</fullName>
    </recommendedName>
</protein>
<dbReference type="SUPFAM" id="SSF55729">
    <property type="entry name" value="Acyl-CoA N-acyltransferases (Nat)"/>
    <property type="match status" value="1"/>
</dbReference>
<evidence type="ECO:0000256" key="2">
    <source>
        <dbReference type="SAM" id="Phobius"/>
    </source>
</evidence>
<feature type="transmembrane region" description="Helical" evidence="2">
    <location>
        <begin position="91"/>
        <end position="110"/>
    </location>
</feature>
<dbReference type="AlphaFoldDB" id="A0A8H7VSI8"/>